<evidence type="ECO:0000259" key="1">
    <source>
        <dbReference type="PROSITE" id="PS50822"/>
    </source>
</evidence>
<proteinExistence type="predicted"/>
<dbReference type="AlphaFoldDB" id="A0A0F9P9V3"/>
<dbReference type="Gene3D" id="3.40.50.2300">
    <property type="match status" value="1"/>
</dbReference>
<accession>A0A0F9P9V3</accession>
<dbReference type="InterPro" id="IPR036397">
    <property type="entry name" value="RNaseH_sf"/>
</dbReference>
<evidence type="ECO:0000313" key="2">
    <source>
        <dbReference type="EMBL" id="KKN21252.1"/>
    </source>
</evidence>
<dbReference type="InterPro" id="IPR003165">
    <property type="entry name" value="Piwi"/>
</dbReference>
<dbReference type="Pfam" id="PF02171">
    <property type="entry name" value="Piwi"/>
    <property type="match status" value="1"/>
</dbReference>
<dbReference type="PROSITE" id="PS50822">
    <property type="entry name" value="PIWI"/>
    <property type="match status" value="1"/>
</dbReference>
<dbReference type="EMBL" id="LAZR01003163">
    <property type="protein sequence ID" value="KKN21252.1"/>
    <property type="molecule type" value="Genomic_DNA"/>
</dbReference>
<reference evidence="2" key="1">
    <citation type="journal article" date="2015" name="Nature">
        <title>Complex archaea that bridge the gap between prokaryotes and eukaryotes.</title>
        <authorList>
            <person name="Spang A."/>
            <person name="Saw J.H."/>
            <person name="Jorgensen S.L."/>
            <person name="Zaremba-Niedzwiedzka K."/>
            <person name="Martijn J."/>
            <person name="Lind A.E."/>
            <person name="van Eijk R."/>
            <person name="Schleper C."/>
            <person name="Guy L."/>
            <person name="Ettema T.J."/>
        </authorList>
    </citation>
    <scope>NUCLEOTIDE SEQUENCE</scope>
</reference>
<dbReference type="SMART" id="SM00950">
    <property type="entry name" value="Piwi"/>
    <property type="match status" value="1"/>
</dbReference>
<dbReference type="SUPFAM" id="SSF53098">
    <property type="entry name" value="Ribonuclease H-like"/>
    <property type="match status" value="1"/>
</dbReference>
<organism evidence="2">
    <name type="scientific">marine sediment metagenome</name>
    <dbReference type="NCBI Taxonomy" id="412755"/>
    <lineage>
        <taxon>unclassified sequences</taxon>
        <taxon>metagenomes</taxon>
        <taxon>ecological metagenomes</taxon>
    </lineage>
</organism>
<protein>
    <recommendedName>
        <fullName evidence="1">Piwi domain-containing protein</fullName>
    </recommendedName>
</protein>
<dbReference type="InterPro" id="IPR012337">
    <property type="entry name" value="RNaseH-like_sf"/>
</dbReference>
<feature type="domain" description="Piwi" evidence="1">
    <location>
        <begin position="516"/>
        <end position="789"/>
    </location>
</feature>
<dbReference type="Gene3D" id="3.30.420.10">
    <property type="entry name" value="Ribonuclease H-like superfamily/Ribonuclease H"/>
    <property type="match status" value="1"/>
</dbReference>
<name>A0A0F9P9V3_9ZZZZ</name>
<sequence>MIVSHCDIEVNIKKAPKMSIEEKIKQLGKKFPQLPKPSLWEKYDKKRYYFNKKVGGQDNTFFIDFTEINNPQLLLKQNTVWYSTYPDRIEIQNFLRQQTSSKKKLIPKASSEFYQVDTVKLGKIYCYKIEITGGKIQKIGGKLAYRLRSQFGGHWKFTEFTILSNNFIDDEKLNSFLEQLWSDENETFSNLTKIYYIKNKSLPPKALADFSASFLSHKFRRGIFKILEKYDKQEKELKIRKELNIRGWNINNDPAISLSVNSNIYYENTIDIFKAQLKTKDDLIGFEVIDIGLTHKGKITGFSGILKDHRNRLLKITSKEIIKQRIIDAPDNELVLSIDNKYDYVASSLHPIVTTGNAHYFKINTVNLMKNLTLSPIQRTRIEKEVISLFKQFISMNYNSETKPELFKLGEDIGFHEMLKFKDGTTHSSDEFVIRNIKNHGIYQLSQRFEGNKSLQIVFIIAALYERWSEFYDNLRAQLSSLGFLPQLTSVIKIEDFDRLSIEKKLTSIQKDKYDIIVAILPESQNKDRIYEIFKSSLFNLEIMESQFIFENTIVSKLKYALANVTLGILAKTGNIPYILANPLKFADYFVGIDISREKKSSLKGSQNFLAMARFYGRDGTFANYEIHEDKIEGETVPKIILEKIFAKQEFQNKIIMIHRDGYFRGSEVKDLQEIGEKSNIQFQFVEVIKRNSPRLFGGSNNEYTNPVRNQIFYLSEREAIIINNKITGNKTSKPIRVRTFGENVKLNDAILSVMSLRMMHFGTTKTPKLPVTISFSDRISGFARRGIKPPNKSGRIPWWY</sequence>
<dbReference type="GO" id="GO:0003676">
    <property type="term" value="F:nucleic acid binding"/>
    <property type="evidence" value="ECO:0007669"/>
    <property type="project" value="InterPro"/>
</dbReference>
<comment type="caution">
    <text evidence="2">The sequence shown here is derived from an EMBL/GenBank/DDBJ whole genome shotgun (WGS) entry which is preliminary data.</text>
</comment>
<gene>
    <name evidence="2" type="ORF">LCGC14_0927240</name>
</gene>